<comment type="caution">
    <text evidence="2">The sequence shown here is derived from an EMBL/GenBank/DDBJ whole genome shotgun (WGS) entry which is preliminary data.</text>
</comment>
<dbReference type="Gene3D" id="1.10.510.10">
    <property type="entry name" value="Transferase(Phosphotransferase) domain 1"/>
    <property type="match status" value="1"/>
</dbReference>
<dbReference type="GO" id="GO:0004672">
    <property type="term" value="F:protein kinase activity"/>
    <property type="evidence" value="ECO:0007669"/>
    <property type="project" value="InterPro"/>
</dbReference>
<gene>
    <name evidence="2" type="ORF">OS493_023714</name>
</gene>
<dbReference type="InterPro" id="IPR000719">
    <property type="entry name" value="Prot_kinase_dom"/>
</dbReference>
<keyword evidence="3" id="KW-1185">Reference proteome</keyword>
<dbReference type="SUPFAM" id="SSF56112">
    <property type="entry name" value="Protein kinase-like (PK-like)"/>
    <property type="match status" value="1"/>
</dbReference>
<accession>A0A9X0CRM4</accession>
<dbReference type="GO" id="GO:0005524">
    <property type="term" value="F:ATP binding"/>
    <property type="evidence" value="ECO:0007669"/>
    <property type="project" value="InterPro"/>
</dbReference>
<organism evidence="2 3">
    <name type="scientific">Desmophyllum pertusum</name>
    <dbReference type="NCBI Taxonomy" id="174260"/>
    <lineage>
        <taxon>Eukaryota</taxon>
        <taxon>Metazoa</taxon>
        <taxon>Cnidaria</taxon>
        <taxon>Anthozoa</taxon>
        <taxon>Hexacorallia</taxon>
        <taxon>Scleractinia</taxon>
        <taxon>Caryophylliina</taxon>
        <taxon>Caryophylliidae</taxon>
        <taxon>Desmophyllum</taxon>
    </lineage>
</organism>
<protein>
    <recommendedName>
        <fullName evidence="1">Protein kinase domain-containing protein</fullName>
    </recommendedName>
</protein>
<evidence type="ECO:0000313" key="2">
    <source>
        <dbReference type="EMBL" id="KAJ7371683.1"/>
    </source>
</evidence>
<evidence type="ECO:0000259" key="1">
    <source>
        <dbReference type="PROSITE" id="PS50011"/>
    </source>
</evidence>
<name>A0A9X0CRM4_9CNID</name>
<dbReference type="AlphaFoldDB" id="A0A9X0CRM4"/>
<feature type="domain" description="Protein kinase" evidence="1">
    <location>
        <begin position="1"/>
        <end position="124"/>
    </location>
</feature>
<reference evidence="2" key="1">
    <citation type="submission" date="2023-01" db="EMBL/GenBank/DDBJ databases">
        <title>Genome assembly of the deep-sea coral Lophelia pertusa.</title>
        <authorList>
            <person name="Herrera S."/>
            <person name="Cordes E."/>
        </authorList>
    </citation>
    <scope>NUCLEOTIDE SEQUENCE</scope>
    <source>
        <strain evidence="2">USNM1676648</strain>
        <tissue evidence="2">Polyp</tissue>
    </source>
</reference>
<evidence type="ECO:0000313" key="3">
    <source>
        <dbReference type="Proteomes" id="UP001163046"/>
    </source>
</evidence>
<proteinExistence type="predicted"/>
<dbReference type="EMBL" id="MU826843">
    <property type="protein sequence ID" value="KAJ7371683.1"/>
    <property type="molecule type" value="Genomic_DNA"/>
</dbReference>
<dbReference type="Proteomes" id="UP001163046">
    <property type="component" value="Unassembled WGS sequence"/>
</dbReference>
<dbReference type="InterPro" id="IPR011009">
    <property type="entry name" value="Kinase-like_dom_sf"/>
</dbReference>
<dbReference type="PROSITE" id="PS50011">
    <property type="entry name" value="PROTEIN_KINASE_DOM"/>
    <property type="match status" value="1"/>
</dbReference>
<dbReference type="OrthoDB" id="5977039at2759"/>
<sequence length="124" mass="14050">MEQKGVVHNNITASNVLIGRGLRMPPITAVLGGFGSAQLVSQEFPECVKNGHALKDILGKNILQFGFVLTEVLKNCLETEEFEELHELMHLCFEQDPDVRPNASQVRDLLEELWYRNDVWDTTL</sequence>